<keyword evidence="1" id="KW-0812">Transmembrane</keyword>
<dbReference type="AlphaFoldDB" id="A0A2T5RK01"/>
<dbReference type="RefSeq" id="WP_108139865.1">
    <property type="nucleotide sequence ID" value="NZ_JBQPXQ010000035.1"/>
</dbReference>
<evidence type="ECO:0000313" key="3">
    <source>
        <dbReference type="Proteomes" id="UP000244089"/>
    </source>
</evidence>
<comment type="caution">
    <text evidence="2">The sequence shown here is derived from an EMBL/GenBank/DDBJ whole genome shotgun (WGS) entry which is preliminary data.</text>
</comment>
<accession>A0A2T5RK01</accession>
<gene>
    <name evidence="2" type="ORF">C8C76_11252</name>
</gene>
<evidence type="ECO:0000256" key="1">
    <source>
        <dbReference type="SAM" id="Phobius"/>
    </source>
</evidence>
<proteinExistence type="predicted"/>
<dbReference type="Proteomes" id="UP000244089">
    <property type="component" value="Unassembled WGS sequence"/>
</dbReference>
<organism evidence="2 3">
    <name type="scientific">Halanaerobium saccharolyticum</name>
    <dbReference type="NCBI Taxonomy" id="43595"/>
    <lineage>
        <taxon>Bacteria</taxon>
        <taxon>Bacillati</taxon>
        <taxon>Bacillota</taxon>
        <taxon>Clostridia</taxon>
        <taxon>Halanaerobiales</taxon>
        <taxon>Halanaerobiaceae</taxon>
        <taxon>Halanaerobium</taxon>
    </lineage>
</organism>
<protein>
    <submittedName>
        <fullName evidence="2">Uncharacterized protein</fullName>
    </submittedName>
</protein>
<reference evidence="2 3" key="1">
    <citation type="submission" date="2018-04" db="EMBL/GenBank/DDBJ databases">
        <title>Subsurface microbial communities from deep shales in Ohio and West Virginia, USA.</title>
        <authorList>
            <person name="Wrighton K."/>
        </authorList>
    </citation>
    <scope>NUCLEOTIDE SEQUENCE [LARGE SCALE GENOMIC DNA]</scope>
    <source>
        <strain evidence="2 3">WC1</strain>
    </source>
</reference>
<dbReference type="EMBL" id="QAXS01000012">
    <property type="protein sequence ID" value="PTV99117.1"/>
    <property type="molecule type" value="Genomic_DNA"/>
</dbReference>
<keyword evidence="1" id="KW-0472">Membrane</keyword>
<keyword evidence="1" id="KW-1133">Transmembrane helix</keyword>
<evidence type="ECO:0000313" key="2">
    <source>
        <dbReference type="EMBL" id="PTV99117.1"/>
    </source>
</evidence>
<name>A0A2T5RK01_9FIRM</name>
<sequence>MPVIFKEKKYDRLLIIMKELLIIVLLLLLSLLIINFFLDKLNQGYQAELSQLQQEELKYLSLIKKNEENNLAENSAAEKYNLLITLTGCSKEIKLNSLHLKNEKLTLTAESKEQELILKFVDSLKADHTFFNVNLLRLTQQNGYNFQLETIIRQ</sequence>
<feature type="transmembrane region" description="Helical" evidence="1">
    <location>
        <begin position="20"/>
        <end position="38"/>
    </location>
</feature>